<dbReference type="VEuPathDB" id="VectorBase:ISCI006734"/>
<evidence type="ECO:0000313" key="1">
    <source>
        <dbReference type="EMBL" id="EEC08846.1"/>
    </source>
</evidence>
<dbReference type="AlphaFoldDB" id="B7PQH4"/>
<dbReference type="EMBL" id="DS765039">
    <property type="protein sequence ID" value="EEC08846.1"/>
    <property type="molecule type" value="Genomic_DNA"/>
</dbReference>
<dbReference type="Proteomes" id="UP000001555">
    <property type="component" value="Unassembled WGS sequence"/>
</dbReference>
<name>B7PQH4_IXOSC</name>
<proteinExistence type="predicted"/>
<dbReference type="EnsemblMetazoa" id="ISCW006734-RA">
    <property type="protein sequence ID" value="ISCW006734-PA"/>
    <property type="gene ID" value="ISCW006734"/>
</dbReference>
<dbReference type="EMBL" id="ABJB010214801">
    <property type="status" value="NOT_ANNOTATED_CDS"/>
    <property type="molecule type" value="Genomic_DNA"/>
</dbReference>
<dbReference type="HOGENOM" id="CLU_2212816_0_0_1"/>
<protein>
    <submittedName>
        <fullName evidence="1 2">Uncharacterized protein</fullName>
    </submittedName>
</protein>
<evidence type="ECO:0000313" key="2">
    <source>
        <dbReference type="EnsemblMetazoa" id="ISCW006734-PA"/>
    </source>
</evidence>
<dbReference type="VEuPathDB" id="VectorBase:ISCW006734"/>
<gene>
    <name evidence="1" type="ORF">IscW_ISCW006734</name>
</gene>
<reference evidence="2" key="2">
    <citation type="submission" date="2020-05" db="UniProtKB">
        <authorList>
            <consortium name="EnsemblMetazoa"/>
        </authorList>
    </citation>
    <scope>IDENTIFICATION</scope>
    <source>
        <strain evidence="2">wikel</strain>
    </source>
</reference>
<organism>
    <name type="scientific">Ixodes scapularis</name>
    <name type="common">Black-legged tick</name>
    <name type="synonym">Deer tick</name>
    <dbReference type="NCBI Taxonomy" id="6945"/>
    <lineage>
        <taxon>Eukaryota</taxon>
        <taxon>Metazoa</taxon>
        <taxon>Ecdysozoa</taxon>
        <taxon>Arthropoda</taxon>
        <taxon>Chelicerata</taxon>
        <taxon>Arachnida</taxon>
        <taxon>Acari</taxon>
        <taxon>Parasitiformes</taxon>
        <taxon>Ixodida</taxon>
        <taxon>Ixodoidea</taxon>
        <taxon>Ixodidae</taxon>
        <taxon>Ixodinae</taxon>
        <taxon>Ixodes</taxon>
    </lineage>
</organism>
<dbReference type="PaxDb" id="6945-B7PQH4"/>
<evidence type="ECO:0000313" key="3">
    <source>
        <dbReference type="Proteomes" id="UP000001555"/>
    </source>
</evidence>
<sequence>MNVGNNLCYNLLICVEGCIPFGDGVCPSEPKFPKHIKYPRRVKNWKHKAQYLGCQHDGDGPSDWVKGHIGSADCPWDDGYLMSYKMQDERQYQFSYCCQREVRNLYK</sequence>
<reference evidence="1 3" key="1">
    <citation type="submission" date="2008-03" db="EMBL/GenBank/DDBJ databases">
        <title>Annotation of Ixodes scapularis.</title>
        <authorList>
            <consortium name="Ixodes scapularis Genome Project Consortium"/>
            <person name="Caler E."/>
            <person name="Hannick L.I."/>
            <person name="Bidwell S."/>
            <person name="Joardar V."/>
            <person name="Thiagarajan M."/>
            <person name="Amedeo P."/>
            <person name="Galinsky K.J."/>
            <person name="Schobel S."/>
            <person name="Inman J."/>
            <person name="Hostetler J."/>
            <person name="Miller J."/>
            <person name="Hammond M."/>
            <person name="Megy K."/>
            <person name="Lawson D."/>
            <person name="Kodira C."/>
            <person name="Sutton G."/>
            <person name="Meyer J."/>
            <person name="Hill C.A."/>
            <person name="Birren B."/>
            <person name="Nene V."/>
            <person name="Collins F."/>
            <person name="Alarcon-Chaidez F."/>
            <person name="Wikel S."/>
            <person name="Strausberg R."/>
        </authorList>
    </citation>
    <scope>NUCLEOTIDE SEQUENCE [LARGE SCALE GENOMIC DNA]</scope>
    <source>
        <strain evidence="3">Wikel</strain>
        <strain evidence="1">Wikel colony</strain>
    </source>
</reference>
<dbReference type="InterPro" id="IPR024079">
    <property type="entry name" value="MetalloPept_cat_dom_sf"/>
</dbReference>
<dbReference type="InParanoid" id="B7PQH4"/>
<keyword evidence="3" id="KW-1185">Reference proteome</keyword>
<dbReference type="GO" id="GO:0008237">
    <property type="term" value="F:metallopeptidase activity"/>
    <property type="evidence" value="ECO:0007669"/>
    <property type="project" value="InterPro"/>
</dbReference>
<dbReference type="EMBL" id="ABJB010172410">
    <property type="status" value="NOT_ANNOTATED_CDS"/>
    <property type="molecule type" value="Genomic_DNA"/>
</dbReference>
<dbReference type="Gene3D" id="3.40.390.10">
    <property type="entry name" value="Collagenase (Catalytic Domain)"/>
    <property type="match status" value="1"/>
</dbReference>
<accession>B7PQH4</accession>
<dbReference type="SUPFAM" id="SSF55486">
    <property type="entry name" value="Metalloproteases ('zincins'), catalytic domain"/>
    <property type="match status" value="1"/>
</dbReference>